<dbReference type="InterPro" id="IPR036390">
    <property type="entry name" value="WH_DNA-bd_sf"/>
</dbReference>
<evidence type="ECO:0000313" key="5">
    <source>
        <dbReference type="EMBL" id="CDN86129.1"/>
    </source>
</evidence>
<evidence type="ECO:0000259" key="4">
    <source>
        <dbReference type="PROSITE" id="PS50042"/>
    </source>
</evidence>
<accession>A0A1L1PEA1</accession>
<evidence type="ECO:0000256" key="2">
    <source>
        <dbReference type="ARBA" id="ARBA00023125"/>
    </source>
</evidence>
<evidence type="ECO:0000256" key="1">
    <source>
        <dbReference type="ARBA" id="ARBA00023015"/>
    </source>
</evidence>
<keyword evidence="3" id="KW-0804">Transcription</keyword>
<dbReference type="InterPro" id="IPR018490">
    <property type="entry name" value="cNMP-bd_dom_sf"/>
</dbReference>
<dbReference type="EMBL" id="CCAE010000002">
    <property type="protein sequence ID" value="CDN86129.1"/>
    <property type="molecule type" value="Genomic_DNA"/>
</dbReference>
<evidence type="ECO:0000313" key="6">
    <source>
        <dbReference type="Proteomes" id="UP000028878"/>
    </source>
</evidence>
<dbReference type="InterPro" id="IPR000595">
    <property type="entry name" value="cNMP-bd_dom"/>
</dbReference>
<reference evidence="6" key="1">
    <citation type="submission" date="2014-11" db="EMBL/GenBank/DDBJ databases">
        <title>Draft genome sequence of Hydrogenophaga intermedia S1.</title>
        <authorList>
            <person name="Gan H.M."/>
            <person name="Chew T.H."/>
            <person name="Stolz A."/>
        </authorList>
    </citation>
    <scope>NUCLEOTIDE SEQUENCE [LARGE SCALE GENOMIC DNA]</scope>
    <source>
        <strain evidence="6">S1</strain>
    </source>
</reference>
<dbReference type="AlphaFoldDB" id="A0A1L1PEA1"/>
<dbReference type="SUPFAM" id="SSF51206">
    <property type="entry name" value="cAMP-binding domain-like"/>
    <property type="match status" value="1"/>
</dbReference>
<evidence type="ECO:0000256" key="3">
    <source>
        <dbReference type="ARBA" id="ARBA00023163"/>
    </source>
</evidence>
<name>A0A1L1PEA1_HYDIT</name>
<dbReference type="GO" id="GO:0003677">
    <property type="term" value="F:DNA binding"/>
    <property type="evidence" value="ECO:0007669"/>
    <property type="project" value="UniProtKB-KW"/>
</dbReference>
<dbReference type="Proteomes" id="UP000028878">
    <property type="component" value="Unassembled WGS sequence"/>
</dbReference>
<keyword evidence="1" id="KW-0805">Transcription regulation</keyword>
<dbReference type="InterPro" id="IPR014710">
    <property type="entry name" value="RmlC-like_jellyroll"/>
</dbReference>
<dbReference type="InterPro" id="IPR012318">
    <property type="entry name" value="HTH_CRP"/>
</dbReference>
<dbReference type="InterPro" id="IPR036388">
    <property type="entry name" value="WH-like_DNA-bd_sf"/>
</dbReference>
<dbReference type="PANTHER" id="PTHR24567:SF74">
    <property type="entry name" value="HTH-TYPE TRANSCRIPTIONAL REGULATOR ARCR"/>
    <property type="match status" value="1"/>
</dbReference>
<dbReference type="GO" id="GO:0005829">
    <property type="term" value="C:cytosol"/>
    <property type="evidence" value="ECO:0007669"/>
    <property type="project" value="TreeGrafter"/>
</dbReference>
<dbReference type="SUPFAM" id="SSF46785">
    <property type="entry name" value="Winged helix' DNA-binding domain"/>
    <property type="match status" value="1"/>
</dbReference>
<sequence>MRWQTEAGPLAAHTVAHPMPSADNDILQRLKPGTRQRLLERCEPFAFGLSTRLVEQGQALRHALFPRSGFIALVIDEKDHPALAVGLIGHEGVFGGELILGTSRPPWRAVVLNPGDGWRIEAQALREVSATHIDLQQRLQGLVLVRLHQQALASACERFHPVASRLARWLLMSQDRAQSPNFYLTQECMARMLGVRRVSVTLAAGGMQNDGLISYRRGDVSVLDRARLKARACSCYANDIQLAQAYVRQPTNRNG</sequence>
<keyword evidence="6" id="KW-1185">Reference proteome</keyword>
<dbReference type="PROSITE" id="PS50042">
    <property type="entry name" value="CNMP_BINDING_3"/>
    <property type="match status" value="1"/>
</dbReference>
<protein>
    <submittedName>
        <fullName evidence="5">Putative Crp/Fnr family transcriptional regulator</fullName>
    </submittedName>
</protein>
<proteinExistence type="predicted"/>
<dbReference type="Gene3D" id="2.60.120.10">
    <property type="entry name" value="Jelly Rolls"/>
    <property type="match status" value="1"/>
</dbReference>
<keyword evidence="2" id="KW-0238">DNA-binding</keyword>
<dbReference type="Pfam" id="PF13545">
    <property type="entry name" value="HTH_Crp_2"/>
    <property type="match status" value="1"/>
</dbReference>
<dbReference type="Gene3D" id="1.10.10.10">
    <property type="entry name" value="Winged helix-like DNA-binding domain superfamily/Winged helix DNA-binding domain"/>
    <property type="match status" value="1"/>
</dbReference>
<dbReference type="CDD" id="cd00038">
    <property type="entry name" value="CAP_ED"/>
    <property type="match status" value="1"/>
</dbReference>
<dbReference type="GO" id="GO:0003700">
    <property type="term" value="F:DNA-binding transcription factor activity"/>
    <property type="evidence" value="ECO:0007669"/>
    <property type="project" value="TreeGrafter"/>
</dbReference>
<gene>
    <name evidence="5" type="ORF">BN948_00529</name>
</gene>
<organism evidence="5 6">
    <name type="scientific">Hydrogenophaga intermedia</name>
    <dbReference type="NCBI Taxonomy" id="65786"/>
    <lineage>
        <taxon>Bacteria</taxon>
        <taxon>Pseudomonadati</taxon>
        <taxon>Pseudomonadota</taxon>
        <taxon>Betaproteobacteria</taxon>
        <taxon>Burkholderiales</taxon>
        <taxon>Comamonadaceae</taxon>
        <taxon>Hydrogenophaga</taxon>
    </lineage>
</organism>
<dbReference type="PANTHER" id="PTHR24567">
    <property type="entry name" value="CRP FAMILY TRANSCRIPTIONAL REGULATORY PROTEIN"/>
    <property type="match status" value="1"/>
</dbReference>
<dbReference type="InterPro" id="IPR050397">
    <property type="entry name" value="Env_Response_Regulators"/>
</dbReference>
<feature type="domain" description="Cyclic nucleotide-binding" evidence="4">
    <location>
        <begin position="26"/>
        <end position="146"/>
    </location>
</feature>